<dbReference type="Proteomes" id="UP000014500">
    <property type="component" value="Unassembled WGS sequence"/>
</dbReference>
<feature type="region of interest" description="Disordered" evidence="1">
    <location>
        <begin position="91"/>
        <end position="118"/>
    </location>
</feature>
<proteinExistence type="predicted"/>
<dbReference type="HOGENOM" id="CLU_1837617_0_0_1"/>
<feature type="compositionally biased region" description="Polar residues" evidence="1">
    <location>
        <begin position="91"/>
        <end position="102"/>
    </location>
</feature>
<dbReference type="EnsemblMetazoa" id="SMAR004351-RA">
    <property type="protein sequence ID" value="SMAR004351-PA"/>
    <property type="gene ID" value="SMAR004351"/>
</dbReference>
<name>T1ITA6_STRMM</name>
<protein>
    <submittedName>
        <fullName evidence="2">Uncharacterized protein</fullName>
    </submittedName>
</protein>
<accession>T1ITA6</accession>
<organism evidence="2 3">
    <name type="scientific">Strigamia maritima</name>
    <name type="common">European centipede</name>
    <name type="synonym">Geophilus maritimus</name>
    <dbReference type="NCBI Taxonomy" id="126957"/>
    <lineage>
        <taxon>Eukaryota</taxon>
        <taxon>Metazoa</taxon>
        <taxon>Ecdysozoa</taxon>
        <taxon>Arthropoda</taxon>
        <taxon>Myriapoda</taxon>
        <taxon>Chilopoda</taxon>
        <taxon>Pleurostigmophora</taxon>
        <taxon>Geophilomorpha</taxon>
        <taxon>Linotaeniidae</taxon>
        <taxon>Strigamia</taxon>
    </lineage>
</organism>
<evidence type="ECO:0000313" key="2">
    <source>
        <dbReference type="EnsemblMetazoa" id="SMAR004351-PA"/>
    </source>
</evidence>
<dbReference type="EMBL" id="JH431477">
    <property type="status" value="NOT_ANNOTATED_CDS"/>
    <property type="molecule type" value="Genomic_DNA"/>
</dbReference>
<keyword evidence="3" id="KW-1185">Reference proteome</keyword>
<sequence>MKLQKGAQEDIAGNYFKPRRTAELLQKAKEDSCGRNLFLQKSTSAGSYLNGNGLSALGSKDSLAGLNLSSSVNGSFFSNAINSNFLNSGEKNFVQNGDSGNGSPDDMSTKKPGRLQALPGTYGYKNNKKRKGVYNTMDSL</sequence>
<dbReference type="AlphaFoldDB" id="T1ITA6"/>
<evidence type="ECO:0000313" key="3">
    <source>
        <dbReference type="Proteomes" id="UP000014500"/>
    </source>
</evidence>
<reference evidence="3" key="1">
    <citation type="submission" date="2011-05" db="EMBL/GenBank/DDBJ databases">
        <authorList>
            <person name="Richards S.R."/>
            <person name="Qu J."/>
            <person name="Jiang H."/>
            <person name="Jhangiani S.N."/>
            <person name="Agravi P."/>
            <person name="Goodspeed R."/>
            <person name="Gross S."/>
            <person name="Mandapat C."/>
            <person name="Jackson L."/>
            <person name="Mathew T."/>
            <person name="Pu L."/>
            <person name="Thornton R."/>
            <person name="Saada N."/>
            <person name="Wilczek-Boney K.B."/>
            <person name="Lee S."/>
            <person name="Kovar C."/>
            <person name="Wu Y."/>
            <person name="Scherer S.E."/>
            <person name="Worley K.C."/>
            <person name="Muzny D.M."/>
            <person name="Gibbs R."/>
        </authorList>
    </citation>
    <scope>NUCLEOTIDE SEQUENCE</scope>
    <source>
        <strain evidence="3">Brora</strain>
    </source>
</reference>
<reference evidence="2" key="2">
    <citation type="submission" date="2015-02" db="UniProtKB">
        <authorList>
            <consortium name="EnsemblMetazoa"/>
        </authorList>
    </citation>
    <scope>IDENTIFICATION</scope>
</reference>
<evidence type="ECO:0000256" key="1">
    <source>
        <dbReference type="SAM" id="MobiDB-lite"/>
    </source>
</evidence>